<reference evidence="2" key="1">
    <citation type="submission" date="2022-08" db="EMBL/GenBank/DDBJ databases">
        <title>Chelativorans sichuanense sp. nov., a paraffin oil-degrading bacterium isolated from a mixture of oil-based drill cuttings and paddy soil.</title>
        <authorList>
            <person name="Yu J."/>
            <person name="Liu H."/>
            <person name="Chen Q."/>
        </authorList>
    </citation>
    <scope>NUCLEOTIDE SEQUENCE</scope>
    <source>
        <strain evidence="2">SCAU 2101</strain>
    </source>
</reference>
<keyword evidence="1" id="KW-1133">Transmembrane helix</keyword>
<accession>A0A9X2X6B8</accession>
<organism evidence="2 3">
    <name type="scientific">Chelativorans petroleitrophicus</name>
    <dbReference type="NCBI Taxonomy" id="2975484"/>
    <lineage>
        <taxon>Bacteria</taxon>
        <taxon>Pseudomonadati</taxon>
        <taxon>Pseudomonadota</taxon>
        <taxon>Alphaproteobacteria</taxon>
        <taxon>Hyphomicrobiales</taxon>
        <taxon>Phyllobacteriaceae</taxon>
        <taxon>Chelativorans</taxon>
    </lineage>
</organism>
<proteinExistence type="predicted"/>
<keyword evidence="3" id="KW-1185">Reference proteome</keyword>
<dbReference type="RefSeq" id="WP_261514536.1">
    <property type="nucleotide sequence ID" value="NZ_JAODNV010000006.1"/>
</dbReference>
<keyword evidence="1" id="KW-0812">Transmembrane</keyword>
<dbReference type="EMBL" id="JAODNV010000006">
    <property type="protein sequence ID" value="MCT8989680.1"/>
    <property type="molecule type" value="Genomic_DNA"/>
</dbReference>
<gene>
    <name evidence="2" type="ORF">NYR54_05130</name>
</gene>
<dbReference type="AlphaFoldDB" id="A0A9X2X6B8"/>
<feature type="transmembrane region" description="Helical" evidence="1">
    <location>
        <begin position="39"/>
        <end position="62"/>
    </location>
</feature>
<name>A0A9X2X6B8_9HYPH</name>
<protein>
    <submittedName>
        <fullName evidence="2">Uncharacterized protein</fullName>
    </submittedName>
</protein>
<dbReference type="Proteomes" id="UP001149009">
    <property type="component" value="Unassembled WGS sequence"/>
</dbReference>
<comment type="caution">
    <text evidence="2">The sequence shown here is derived from an EMBL/GenBank/DDBJ whole genome shotgun (WGS) entry which is preliminary data.</text>
</comment>
<sequence length="63" mass="6813">MSRQMHLSQNVEEAARLAMVNVEERAPLPPAPNYGPFGYFRLALLVFAAVAAALAAINLLGFL</sequence>
<evidence type="ECO:0000256" key="1">
    <source>
        <dbReference type="SAM" id="Phobius"/>
    </source>
</evidence>
<evidence type="ECO:0000313" key="3">
    <source>
        <dbReference type="Proteomes" id="UP001149009"/>
    </source>
</evidence>
<keyword evidence="1" id="KW-0472">Membrane</keyword>
<evidence type="ECO:0000313" key="2">
    <source>
        <dbReference type="EMBL" id="MCT8989680.1"/>
    </source>
</evidence>